<dbReference type="FunFam" id="2.40.10.10:FF:000028">
    <property type="entry name" value="Serine protease easter"/>
    <property type="match status" value="1"/>
</dbReference>
<reference evidence="14" key="1">
    <citation type="submission" date="2005-10" db="EMBL/GenBank/DDBJ databases">
        <authorList>
            <person name="Loftus B.J."/>
            <person name="Nene V.M."/>
            <person name="Hannick L.I."/>
            <person name="Bidwell S."/>
            <person name="Haas B."/>
            <person name="Amedeo P."/>
            <person name="Orvis J."/>
            <person name="Wortman J.R."/>
            <person name="White O.R."/>
            <person name="Salzberg S."/>
            <person name="Shumway M."/>
            <person name="Koo H."/>
            <person name="Zhao Y."/>
            <person name="Holmes M."/>
            <person name="Miller J."/>
            <person name="Schatz M."/>
            <person name="Pop M."/>
            <person name="Pai G."/>
            <person name="Utterback T."/>
            <person name="Rogers Y.-H."/>
            <person name="Kravitz S."/>
            <person name="Fraser C.M."/>
        </authorList>
    </citation>
    <scope>NUCLEOTIDE SEQUENCE</scope>
    <source>
        <strain evidence="14">Liverpool</strain>
    </source>
</reference>
<dbReference type="PRINTS" id="PR00722">
    <property type="entry name" value="CHYMOTRYPSIN"/>
</dbReference>
<dbReference type="VEuPathDB" id="VectorBase:AAEL013245"/>
<dbReference type="STRING" id="7159.Q16JR0"/>
<evidence type="ECO:0000313" key="15">
    <source>
        <dbReference type="Proteomes" id="UP000682892"/>
    </source>
</evidence>
<keyword evidence="2 12" id="KW-0964">Secreted</keyword>
<comment type="domain">
    <text evidence="12">The clip domain consists of 35-55 residues which are 'knitted' together usually by 3 conserved disulfide bonds forming a clip-like compact structure.</text>
</comment>
<dbReference type="GO" id="GO:0006508">
    <property type="term" value="P:proteolysis"/>
    <property type="evidence" value="ECO:0007669"/>
    <property type="project" value="UniProtKB-KW"/>
</dbReference>
<evidence type="ECO:0000256" key="2">
    <source>
        <dbReference type="ARBA" id="ARBA00022525"/>
    </source>
</evidence>
<dbReference type="GO" id="GO:0045087">
    <property type="term" value="P:innate immune response"/>
    <property type="evidence" value="ECO:0007669"/>
    <property type="project" value="UniProtKB-KW"/>
</dbReference>
<dbReference type="InterPro" id="IPR043504">
    <property type="entry name" value="Peptidase_S1_PA_chymotrypsin"/>
</dbReference>
<dbReference type="PROSITE" id="PS00134">
    <property type="entry name" value="TRYPSIN_HIS"/>
    <property type="match status" value="1"/>
</dbReference>
<keyword evidence="7 12" id="KW-0720">Serine protease</keyword>
<dbReference type="Pfam" id="PF12032">
    <property type="entry name" value="CLIP"/>
    <property type="match status" value="1"/>
</dbReference>
<dbReference type="EC" id="3.4.21.-" evidence="12"/>
<dbReference type="InterPro" id="IPR018114">
    <property type="entry name" value="TRYPSIN_HIS"/>
</dbReference>
<feature type="signal peptide" evidence="12">
    <location>
        <begin position="1"/>
        <end position="20"/>
    </location>
</feature>
<dbReference type="InterPro" id="IPR001314">
    <property type="entry name" value="Peptidase_S1A"/>
</dbReference>
<evidence type="ECO:0000256" key="10">
    <source>
        <dbReference type="ARBA" id="ARBA00023180"/>
    </source>
</evidence>
<evidence type="ECO:0000256" key="4">
    <source>
        <dbReference type="ARBA" id="ARBA00022670"/>
    </source>
</evidence>
<dbReference type="Gene3D" id="2.40.10.10">
    <property type="entry name" value="Trypsin-like serine proteases"/>
    <property type="match status" value="2"/>
</dbReference>
<dbReference type="CDD" id="cd00190">
    <property type="entry name" value="Tryp_SPc"/>
    <property type="match status" value="1"/>
</dbReference>
<dbReference type="SMART" id="SM00020">
    <property type="entry name" value="Tryp_SPc"/>
    <property type="match status" value="1"/>
</dbReference>
<comment type="similarity">
    <text evidence="11 12">Belongs to the peptidase S1 family. CLIP subfamily.</text>
</comment>
<dbReference type="InterPro" id="IPR051487">
    <property type="entry name" value="Ser/Thr_Proteases_Immune/Dev"/>
</dbReference>
<sequence length="542" mass="60988">MRRLLSVFLVFAVVLRSTEPHGGNWRRYSYWHSGHFHRDFKLSVKSCRLLSDPSIRGRCVPVEQCHQMFSNLVSLQFQPDFSYKDYLDERICDYGANDDNGKVYVCCDDNVATPVKLAKKQGWRKCETPFLDAGKCVPASRCGLIGDKNDIPEEFQAFMVGCAKLRNVNHMCCPTAEIQYDTQLGKPCEKNGGKMGICVELDRCEDALNAGDSEEYVAKNWCYTNLEQVEYVCCPERKVLKRQTSTYYVCCDETALQLETPSTSTVPTATTTSNVATDIANHPNARLLNMPSCGRTNLDDKIAFGERAPMYQYPWMAMLIYRSASGREGPECGGTVINNRYILTAAHCIDGQIERLLYIRLGEYDTRTDPDCDEFMDCAPPYQQYMVEESMFHPNFTRVVRSGNDIGLLRVNRVIEFNTNDIMPICLPISNSLIGFDPALFWITGWGLTERLENSPILLQTRIPSIQCSLSNRSICAGFGNGTLHCRGDSGGPMKVQVPEFKFRYVQYGIISAGPGCGVPGTPGVSTRVSFFVQWILDSIRE</sequence>
<keyword evidence="4 12" id="KW-0645">Protease</keyword>
<keyword evidence="3" id="KW-0399">Innate immunity</keyword>
<dbReference type="eggNOG" id="KOG3627">
    <property type="taxonomic scope" value="Eukaryota"/>
</dbReference>
<reference evidence="14" key="2">
    <citation type="journal article" date="2007" name="Science">
        <title>Genome sequence of Aedes aegypti, a major arbovirus vector.</title>
        <authorList>
            <person name="Nene V."/>
            <person name="Wortman J.R."/>
            <person name="Lawson D."/>
            <person name="Haas B."/>
            <person name="Kodira C."/>
            <person name="Tu Z.J."/>
            <person name="Loftus B."/>
            <person name="Xi Z."/>
            <person name="Megy K."/>
            <person name="Grabherr M."/>
            <person name="Ren Q."/>
            <person name="Zdobnov E.M."/>
            <person name="Lobo N.F."/>
            <person name="Campbell K.S."/>
            <person name="Brown S.E."/>
            <person name="Bonaldo M.F."/>
            <person name="Zhu J."/>
            <person name="Sinkins S.P."/>
            <person name="Hogenkamp D.G."/>
            <person name="Amedeo P."/>
            <person name="Arensburger P."/>
            <person name="Atkinson P.W."/>
            <person name="Bidwell S."/>
            <person name="Biedler J."/>
            <person name="Birney E."/>
            <person name="Bruggner R.V."/>
            <person name="Costas J."/>
            <person name="Coy M.R."/>
            <person name="Crabtree J."/>
            <person name="Crawford M."/>
            <person name="Debruyn B."/>
            <person name="Decaprio D."/>
            <person name="Eiglmeier K."/>
            <person name="Eisenstadt E."/>
            <person name="El-Dorry H."/>
            <person name="Gelbart W.M."/>
            <person name="Gomes S.L."/>
            <person name="Hammond M."/>
            <person name="Hannick L.I."/>
            <person name="Hogan J.R."/>
            <person name="Holmes M.H."/>
            <person name="Jaffe D."/>
            <person name="Johnston J.S."/>
            <person name="Kennedy R.C."/>
            <person name="Koo H."/>
            <person name="Kravitz S."/>
            <person name="Kriventseva E.V."/>
            <person name="Kulp D."/>
            <person name="Labutti K."/>
            <person name="Lee E."/>
            <person name="Li S."/>
            <person name="Lovin D.D."/>
            <person name="Mao C."/>
            <person name="Mauceli E."/>
            <person name="Menck C.F."/>
            <person name="Miller J.R."/>
            <person name="Montgomery P."/>
            <person name="Mori A."/>
            <person name="Nascimento A.L."/>
            <person name="Naveira H.F."/>
            <person name="Nusbaum C."/>
            <person name="O'leary S."/>
            <person name="Orvis J."/>
            <person name="Pertea M."/>
            <person name="Quesneville H."/>
            <person name="Reidenbach K.R."/>
            <person name="Rogers Y.H."/>
            <person name="Roth C.W."/>
            <person name="Schneider J.R."/>
            <person name="Schatz M."/>
            <person name="Shumway M."/>
            <person name="Stanke M."/>
            <person name="Stinson E.O."/>
            <person name="Tubio J.M."/>
            <person name="Vanzee J.P."/>
            <person name="Verjovski-Almeida S."/>
            <person name="Werner D."/>
            <person name="White O."/>
            <person name="Wyder S."/>
            <person name="Zeng Q."/>
            <person name="Zhao Q."/>
            <person name="Zhao Y."/>
            <person name="Hill C.A."/>
            <person name="Raikhel A.S."/>
            <person name="Soares M.B."/>
            <person name="Knudson D.L."/>
            <person name="Lee N.H."/>
            <person name="Galagan J."/>
            <person name="Salzberg S.L."/>
            <person name="Paulsen I.T."/>
            <person name="Dimopoulos G."/>
            <person name="Collins F.H."/>
            <person name="Birren B."/>
            <person name="Fraser-Liggett C.M."/>
            <person name="Severson D.W."/>
        </authorList>
    </citation>
    <scope>NUCLEOTIDE SEQUENCE [LARGE SCALE GENOMIC DNA]</scope>
    <source>
        <strain evidence="14">Liverpool</strain>
    </source>
</reference>
<dbReference type="EMBL" id="CH477995">
    <property type="protein sequence ID" value="EAT34531.2"/>
    <property type="molecule type" value="Genomic_DNA"/>
</dbReference>
<dbReference type="SUPFAM" id="SSF50494">
    <property type="entry name" value="Trypsin-like serine proteases"/>
    <property type="match status" value="1"/>
</dbReference>
<dbReference type="PROSITE" id="PS50240">
    <property type="entry name" value="TRYPSIN_DOM"/>
    <property type="match status" value="1"/>
</dbReference>
<reference evidence="14" key="3">
    <citation type="submission" date="2012-09" db="EMBL/GenBank/DDBJ databases">
        <authorList>
            <consortium name="VectorBase"/>
        </authorList>
    </citation>
    <scope>NUCLEOTIDE SEQUENCE</scope>
    <source>
        <strain evidence="14">Liverpool</strain>
    </source>
</reference>
<dbReference type="AlphaFoldDB" id="Q16JR0"/>
<comment type="subcellular location">
    <subcellularLocation>
        <location evidence="1 12">Secreted</location>
    </subcellularLocation>
</comment>
<evidence type="ECO:0000256" key="3">
    <source>
        <dbReference type="ARBA" id="ARBA00022588"/>
    </source>
</evidence>
<evidence type="ECO:0000256" key="7">
    <source>
        <dbReference type="ARBA" id="ARBA00022825"/>
    </source>
</evidence>
<dbReference type="InterPro" id="IPR038565">
    <property type="entry name" value="CLIP_sf"/>
</dbReference>
<feature type="domain" description="Peptidase S1" evidence="13">
    <location>
        <begin position="302"/>
        <end position="541"/>
    </location>
</feature>
<dbReference type="PaxDb" id="7159-AAEL013245-PA"/>
<keyword evidence="5 12" id="KW-0732">Signal</keyword>
<dbReference type="InterPro" id="IPR022700">
    <property type="entry name" value="CLIP"/>
</dbReference>
<dbReference type="GO" id="GO:0005576">
    <property type="term" value="C:extracellular region"/>
    <property type="evidence" value="ECO:0007669"/>
    <property type="project" value="UniProtKB-SubCell"/>
</dbReference>
<dbReference type="PANTHER" id="PTHR24256">
    <property type="entry name" value="TRYPTASE-RELATED"/>
    <property type="match status" value="1"/>
</dbReference>
<evidence type="ECO:0000313" key="14">
    <source>
        <dbReference type="EMBL" id="EAT34531.2"/>
    </source>
</evidence>
<evidence type="ECO:0000256" key="8">
    <source>
        <dbReference type="ARBA" id="ARBA00022859"/>
    </source>
</evidence>
<protein>
    <recommendedName>
        <fullName evidence="12">CLIP domain-containing serine protease</fullName>
        <ecNumber evidence="12">3.4.21.-</ecNumber>
    </recommendedName>
</protein>
<proteinExistence type="inferred from homology"/>
<keyword evidence="9" id="KW-1015">Disulfide bond</keyword>
<evidence type="ECO:0000256" key="11">
    <source>
        <dbReference type="ARBA" id="ARBA00024195"/>
    </source>
</evidence>
<dbReference type="InterPro" id="IPR009003">
    <property type="entry name" value="Peptidase_S1_PA"/>
</dbReference>
<evidence type="ECO:0000259" key="13">
    <source>
        <dbReference type="PROSITE" id="PS50240"/>
    </source>
</evidence>
<dbReference type="InterPro" id="IPR001254">
    <property type="entry name" value="Trypsin_dom"/>
</dbReference>
<keyword evidence="8" id="KW-0391">Immunity</keyword>
<evidence type="ECO:0000256" key="12">
    <source>
        <dbReference type="RuleBase" id="RU366078"/>
    </source>
</evidence>
<dbReference type="PhylomeDB" id="Q16JR0"/>
<evidence type="ECO:0000256" key="5">
    <source>
        <dbReference type="ARBA" id="ARBA00022729"/>
    </source>
</evidence>
<dbReference type="Gene3D" id="3.30.1640.30">
    <property type="match status" value="2"/>
</dbReference>
<keyword evidence="10" id="KW-0325">Glycoprotein</keyword>
<dbReference type="HOGENOM" id="CLU_502695_0_0_1"/>
<name>Q16JR0_AEDAE</name>
<dbReference type="Proteomes" id="UP000682892">
    <property type="component" value="Unassembled WGS sequence"/>
</dbReference>
<evidence type="ECO:0000256" key="1">
    <source>
        <dbReference type="ARBA" id="ARBA00004613"/>
    </source>
</evidence>
<dbReference type="GO" id="GO:0004252">
    <property type="term" value="F:serine-type endopeptidase activity"/>
    <property type="evidence" value="ECO:0007669"/>
    <property type="project" value="UniProtKB-UniRule"/>
</dbReference>
<evidence type="ECO:0000256" key="6">
    <source>
        <dbReference type="ARBA" id="ARBA00022801"/>
    </source>
</evidence>
<evidence type="ECO:0000256" key="9">
    <source>
        <dbReference type="ARBA" id="ARBA00023157"/>
    </source>
</evidence>
<dbReference type="Pfam" id="PF00089">
    <property type="entry name" value="Trypsin"/>
    <property type="match status" value="1"/>
</dbReference>
<organism evidence="14 15">
    <name type="scientific">Aedes aegypti</name>
    <name type="common">Yellowfever mosquito</name>
    <name type="synonym">Culex aegypti</name>
    <dbReference type="NCBI Taxonomy" id="7159"/>
    <lineage>
        <taxon>Eukaryota</taxon>
        <taxon>Metazoa</taxon>
        <taxon>Ecdysozoa</taxon>
        <taxon>Arthropoda</taxon>
        <taxon>Hexapoda</taxon>
        <taxon>Insecta</taxon>
        <taxon>Pterygota</taxon>
        <taxon>Neoptera</taxon>
        <taxon>Endopterygota</taxon>
        <taxon>Diptera</taxon>
        <taxon>Nematocera</taxon>
        <taxon>Culicoidea</taxon>
        <taxon>Culicidae</taxon>
        <taxon>Culicinae</taxon>
        <taxon>Aedini</taxon>
        <taxon>Aedes</taxon>
        <taxon>Stegomyia</taxon>
    </lineage>
</organism>
<accession>Q16JR0</accession>
<gene>
    <name evidence="14" type="primary">CLIPB28</name>
    <name evidence="14" type="ORF">AaeL_AAEL013245</name>
</gene>
<feature type="chain" id="PRO_5014307115" description="CLIP domain-containing serine protease" evidence="12">
    <location>
        <begin position="21"/>
        <end position="542"/>
    </location>
</feature>
<keyword evidence="6 12" id="KW-0378">Hydrolase</keyword>